<reference evidence="1" key="2">
    <citation type="submission" date="2016-06" db="EMBL/GenBank/DDBJ databases">
        <title>The genome of a short-lived fish provides insights into sex chromosome evolution and the genetic control of aging.</title>
        <authorList>
            <person name="Reichwald K."/>
            <person name="Felder M."/>
            <person name="Petzold A."/>
            <person name="Koch P."/>
            <person name="Groth M."/>
            <person name="Platzer M."/>
        </authorList>
    </citation>
    <scope>NUCLEOTIDE SEQUENCE</scope>
    <source>
        <tissue evidence="1">Brain</tissue>
    </source>
</reference>
<evidence type="ECO:0000313" key="1">
    <source>
        <dbReference type="EMBL" id="SBR57814.1"/>
    </source>
</evidence>
<dbReference type="AlphaFoldDB" id="A0A1A8MN06"/>
<dbReference type="EMBL" id="HAEF01016655">
    <property type="protein sequence ID" value="SBR57814.1"/>
    <property type="molecule type" value="Transcribed_RNA"/>
</dbReference>
<sequence>HHVNPSAAPFSQNITDVTVMKETQSSPGFLSDGR</sequence>
<feature type="non-terminal residue" evidence="1">
    <location>
        <position position="34"/>
    </location>
</feature>
<accession>A0A1A8MN06</accession>
<name>A0A1A8MN06_9TELE</name>
<protein>
    <submittedName>
        <fullName evidence="1">ADP-ribosylation factor-like 14</fullName>
    </submittedName>
</protein>
<gene>
    <name evidence="1" type="primary">ARL14</name>
</gene>
<proteinExistence type="predicted"/>
<reference evidence="1" key="1">
    <citation type="submission" date="2016-05" db="EMBL/GenBank/DDBJ databases">
        <authorList>
            <person name="Lavstsen T."/>
            <person name="Jespersen J.S."/>
        </authorList>
    </citation>
    <scope>NUCLEOTIDE SEQUENCE</scope>
    <source>
        <tissue evidence="1">Brain</tissue>
    </source>
</reference>
<organism evidence="1">
    <name type="scientific">Nothobranchius pienaari</name>
    <dbReference type="NCBI Taxonomy" id="704102"/>
    <lineage>
        <taxon>Eukaryota</taxon>
        <taxon>Metazoa</taxon>
        <taxon>Chordata</taxon>
        <taxon>Craniata</taxon>
        <taxon>Vertebrata</taxon>
        <taxon>Euteleostomi</taxon>
        <taxon>Actinopterygii</taxon>
        <taxon>Neopterygii</taxon>
        <taxon>Teleostei</taxon>
        <taxon>Neoteleostei</taxon>
        <taxon>Acanthomorphata</taxon>
        <taxon>Ovalentaria</taxon>
        <taxon>Atherinomorphae</taxon>
        <taxon>Cyprinodontiformes</taxon>
        <taxon>Nothobranchiidae</taxon>
        <taxon>Nothobranchius</taxon>
    </lineage>
</organism>
<feature type="non-terminal residue" evidence="1">
    <location>
        <position position="1"/>
    </location>
</feature>